<feature type="region of interest" description="Disordered" evidence="1">
    <location>
        <begin position="1"/>
        <end position="62"/>
    </location>
</feature>
<organism evidence="2 3">
    <name type="scientific">Methylorubrum extorquens</name>
    <name type="common">Methylobacterium dichloromethanicum</name>
    <name type="synonym">Methylobacterium extorquens</name>
    <dbReference type="NCBI Taxonomy" id="408"/>
    <lineage>
        <taxon>Bacteria</taxon>
        <taxon>Pseudomonadati</taxon>
        <taxon>Pseudomonadota</taxon>
        <taxon>Alphaproteobacteria</taxon>
        <taxon>Hyphomicrobiales</taxon>
        <taxon>Methylobacteriaceae</taxon>
        <taxon>Methylorubrum</taxon>
    </lineage>
</organism>
<dbReference type="Proteomes" id="UP000233769">
    <property type="component" value="Chromosome tk0001"/>
</dbReference>
<proteinExistence type="predicted"/>
<evidence type="ECO:0000313" key="2">
    <source>
        <dbReference type="EMBL" id="SOR32221.1"/>
    </source>
</evidence>
<reference evidence="3" key="1">
    <citation type="submission" date="2017-10" db="EMBL/GenBank/DDBJ databases">
        <authorList>
            <person name="Regsiter A."/>
            <person name="William W."/>
        </authorList>
    </citation>
    <scope>NUCLEOTIDE SEQUENCE [LARGE SCALE GENOMIC DNA]</scope>
</reference>
<evidence type="ECO:0000256" key="1">
    <source>
        <dbReference type="SAM" id="MobiDB-lite"/>
    </source>
</evidence>
<evidence type="ECO:0000313" key="3">
    <source>
        <dbReference type="Proteomes" id="UP000233769"/>
    </source>
</evidence>
<dbReference type="AlphaFoldDB" id="A0A2N9AY12"/>
<sequence length="231" mass="24662">MSMNPLEGSPAGLFSKAAPHRCGRRLSMDRQWRSRVTKRLSEPVPHRPAPCSPQAGRASVEKPLRHRPDDWIRDDAGQALAVASSFSKSCTRQDKIGPASLGLRFFANPFDEPATTSPGGALNDRLALEDNTREVSAAPAQPGGHRAQVMRGDHEGKRLRQDMLGGDADLGAAAREIAHGAGDQAFGAEDDAALLDDAVTLASPFDGRCGFRRNTFPRIGHARSPAPSPSA</sequence>
<protein>
    <submittedName>
        <fullName evidence="2">Uncharacterized protein</fullName>
    </submittedName>
</protein>
<gene>
    <name evidence="2" type="ORF">TK0001_5655</name>
</gene>
<accession>A0A2N9AY12</accession>
<name>A0A2N9AY12_METEX</name>
<dbReference type="EMBL" id="LT962688">
    <property type="protein sequence ID" value="SOR32221.1"/>
    <property type="molecule type" value="Genomic_DNA"/>
</dbReference>